<feature type="domain" description="F-box" evidence="7">
    <location>
        <begin position="219"/>
        <end position="269"/>
    </location>
</feature>
<evidence type="ECO:0000259" key="7">
    <source>
        <dbReference type="PROSITE" id="PS50181"/>
    </source>
</evidence>
<dbReference type="CDD" id="cd22159">
    <property type="entry name" value="F-box_AtTIR1-like"/>
    <property type="match status" value="1"/>
</dbReference>
<dbReference type="GO" id="GO:0019005">
    <property type="term" value="C:SCF ubiquitin ligase complex"/>
    <property type="evidence" value="ECO:0007669"/>
    <property type="project" value="TreeGrafter"/>
</dbReference>
<dbReference type="GO" id="GO:0031146">
    <property type="term" value="P:SCF-dependent proteasomal ubiquitin-dependent protein catabolic process"/>
    <property type="evidence" value="ECO:0007669"/>
    <property type="project" value="TreeGrafter"/>
</dbReference>
<organism evidence="8 9">
    <name type="scientific">Musa troglodytarum</name>
    <name type="common">fe'i banana</name>
    <dbReference type="NCBI Taxonomy" id="320322"/>
    <lineage>
        <taxon>Eukaryota</taxon>
        <taxon>Viridiplantae</taxon>
        <taxon>Streptophyta</taxon>
        <taxon>Embryophyta</taxon>
        <taxon>Tracheophyta</taxon>
        <taxon>Spermatophyta</taxon>
        <taxon>Magnoliopsida</taxon>
        <taxon>Liliopsida</taxon>
        <taxon>Zingiberales</taxon>
        <taxon>Musaceae</taxon>
        <taxon>Musa</taxon>
    </lineage>
</organism>
<evidence type="ECO:0000256" key="1">
    <source>
        <dbReference type="ARBA" id="ARBA00004123"/>
    </source>
</evidence>
<dbReference type="FunFam" id="3.80.10.10:FF:000595">
    <property type="entry name" value="EIN3-binding F-box protein 1"/>
    <property type="match status" value="1"/>
</dbReference>
<evidence type="ECO:0000256" key="6">
    <source>
        <dbReference type="SAM" id="Phobius"/>
    </source>
</evidence>
<reference evidence="8" key="1">
    <citation type="submission" date="2022-05" db="EMBL/GenBank/DDBJ databases">
        <title>The Musa troglodytarum L. genome provides insights into the mechanism of non-climacteric behaviour and enrichment of carotenoids.</title>
        <authorList>
            <person name="Wang J."/>
        </authorList>
    </citation>
    <scope>NUCLEOTIDE SEQUENCE</scope>
    <source>
        <tissue evidence="8">Leaf</tissue>
    </source>
</reference>
<dbReference type="InterPro" id="IPR057207">
    <property type="entry name" value="FBXL15_LRR"/>
</dbReference>
<keyword evidence="6" id="KW-0472">Membrane</keyword>
<dbReference type="Pfam" id="PF25372">
    <property type="entry name" value="DUF7885"/>
    <property type="match status" value="2"/>
</dbReference>
<accession>A0A9E7EY77</accession>
<dbReference type="SMART" id="SM00367">
    <property type="entry name" value="LRR_CC"/>
    <property type="match status" value="13"/>
</dbReference>
<gene>
    <name evidence="8" type="ORF">MUK42_27577</name>
</gene>
<dbReference type="FunFam" id="3.80.10.10:FF:000451">
    <property type="entry name" value="EIN3-binding F-box protein 1"/>
    <property type="match status" value="1"/>
</dbReference>
<dbReference type="GO" id="GO:0005634">
    <property type="term" value="C:nucleus"/>
    <property type="evidence" value="ECO:0007669"/>
    <property type="project" value="UniProtKB-SubCell"/>
</dbReference>
<keyword evidence="6" id="KW-0812">Transmembrane</keyword>
<feature type="transmembrane region" description="Helical" evidence="6">
    <location>
        <begin position="79"/>
        <end position="101"/>
    </location>
</feature>
<dbReference type="SMART" id="SM00256">
    <property type="entry name" value="FBOX"/>
    <property type="match status" value="1"/>
</dbReference>
<dbReference type="FunFam" id="3.80.10.10:FF:000473">
    <property type="entry name" value="EIN3-binding F-box protein 1"/>
    <property type="match status" value="1"/>
</dbReference>
<dbReference type="SUPFAM" id="SSF81383">
    <property type="entry name" value="F-box domain"/>
    <property type="match status" value="1"/>
</dbReference>
<comment type="subcellular location">
    <subcellularLocation>
        <location evidence="1">Nucleus</location>
    </subcellularLocation>
</comment>
<name>A0A9E7EY77_9LILI</name>
<dbReference type="InterPro" id="IPR032675">
    <property type="entry name" value="LRR_dom_sf"/>
</dbReference>
<dbReference type="InterPro" id="IPR006553">
    <property type="entry name" value="Leu-rich_rpt_Cys-con_subtyp"/>
</dbReference>
<dbReference type="Gene3D" id="3.80.10.10">
    <property type="entry name" value="Ribonuclease Inhibitor"/>
    <property type="match status" value="3"/>
</dbReference>
<dbReference type="PANTHER" id="PTHR13318:SF95">
    <property type="entry name" value="F-BOX PROTEIN YLR352W"/>
    <property type="match status" value="1"/>
</dbReference>
<dbReference type="Proteomes" id="UP001055439">
    <property type="component" value="Chromosome 2"/>
</dbReference>
<dbReference type="InterPro" id="IPR036047">
    <property type="entry name" value="F-box-like_dom_sf"/>
</dbReference>
<evidence type="ECO:0000313" key="9">
    <source>
        <dbReference type="Proteomes" id="UP001055439"/>
    </source>
</evidence>
<dbReference type="Pfam" id="PF00646">
    <property type="entry name" value="F-box"/>
    <property type="match status" value="1"/>
</dbReference>
<keyword evidence="9" id="KW-1185">Reference proteome</keyword>
<keyword evidence="4" id="KW-0833">Ubl conjugation pathway</keyword>
<dbReference type="GO" id="GO:0010105">
    <property type="term" value="P:negative regulation of ethylene-activated signaling pathway"/>
    <property type="evidence" value="ECO:0007669"/>
    <property type="project" value="UniProtKB-ARBA"/>
</dbReference>
<dbReference type="InterPro" id="IPR001810">
    <property type="entry name" value="F-box_dom"/>
</dbReference>
<proteinExistence type="predicted"/>
<evidence type="ECO:0000256" key="2">
    <source>
        <dbReference type="ARBA" id="ARBA00004906"/>
    </source>
</evidence>
<dbReference type="PROSITE" id="PS50181">
    <property type="entry name" value="FBOX"/>
    <property type="match status" value="1"/>
</dbReference>
<keyword evidence="6" id="KW-1133">Transmembrane helix</keyword>
<evidence type="ECO:0000256" key="5">
    <source>
        <dbReference type="ARBA" id="ARBA00023242"/>
    </source>
</evidence>
<protein>
    <submittedName>
        <fullName evidence="8">EIN3-binding F-box protein 1</fullName>
    </submittedName>
</protein>
<keyword evidence="3" id="KW-0936">Ethylene signaling pathway</keyword>
<dbReference type="OrthoDB" id="550575at2759"/>
<comment type="pathway">
    <text evidence="2">Protein modification; protein ubiquitination.</text>
</comment>
<evidence type="ECO:0000256" key="3">
    <source>
        <dbReference type="ARBA" id="ARBA00022745"/>
    </source>
</evidence>
<evidence type="ECO:0000256" key="4">
    <source>
        <dbReference type="ARBA" id="ARBA00022786"/>
    </source>
</evidence>
<dbReference type="PANTHER" id="PTHR13318">
    <property type="entry name" value="PARTNER OF PAIRED, ISOFORM B-RELATED"/>
    <property type="match status" value="1"/>
</dbReference>
<dbReference type="GO" id="GO:0009873">
    <property type="term" value="P:ethylene-activated signaling pathway"/>
    <property type="evidence" value="ECO:0007669"/>
    <property type="project" value="UniProtKB-KW"/>
</dbReference>
<keyword evidence="5" id="KW-0539">Nucleus</keyword>
<sequence>MQGLVTEDLKWGRVKENKGVQVPWSKHACDETINLEWSSCAHPPLSIAGLWSAHEVSPFGLISAVHSSAPFFYVEPKPLLAHSILSLFIVLLLVLLLLVLFPPHRSADLYGACLLMRSADSSNPLPFVAAFAVGVRGGRIRLLGVSAPSSVPMAALVNRGGSDDICHGGSLFSNLVDSSLLLSLSRNVDVYCSSRKRPRVTAPLAFRPAKKAADKKQQPRSIDSLPDECLFEILRRLPGEKERSNSARVSKRWLMLLSSIRSSELGARKKSRVEPGKKFLPDLNKDVLLDEQESENNGYLTRRLDAEEATDIRLASIALGTCSRGGLGKLFIQGSNSTRVTDVGLSAIAHACPSLRVLSMWKVPLITDAGLSEIADGCPLLEKLDLCQCPLITDKGLIAVAKKCPNLTSLTIESCASICNEGLQVIGRSCPKLKSLTIKDCLHVGDQGIASLVSSASSCLERIKLQALNISDIVLAVIGHYGKNLIDLSLNGLQNVGEKGFWVMGNTLGLQKLRSITINCCNGLTDKGLQAIAKGSPFLKQLFVRKCCYLSDAGLRSFAETARALENLHLEDCNRITLMGVLGALLTCNPELKSLVLVRCLGIRDIAFAPTQLPSCMSLRSLTIRDCPGVTGASLQVVGKICPQLQKLDLSGQVGVTDASLIPLIQSSEVGFVEVNLSGCVNLSDALVTMLVKAHGSTLKMLNLDGCKRITDQSLVAIADSCSAFNDLDLSCSSISDYGVAVLASARQLNLCTLSLASCSKVTDKSLPFLGNMGKSMVGLNLQHCSLISIHGIGLLEEKLWWVHDCIGLPCLVSVAGLMVLETD</sequence>
<dbReference type="AlphaFoldDB" id="A0A9E7EY77"/>
<evidence type="ECO:0000313" key="8">
    <source>
        <dbReference type="EMBL" id="URD86299.1"/>
    </source>
</evidence>
<dbReference type="EMBL" id="CP097504">
    <property type="protein sequence ID" value="URD86299.1"/>
    <property type="molecule type" value="Genomic_DNA"/>
</dbReference>
<dbReference type="SUPFAM" id="SSF52047">
    <property type="entry name" value="RNI-like"/>
    <property type="match status" value="2"/>
</dbReference>